<dbReference type="PANTHER" id="PTHR36299:SF3">
    <property type="entry name" value="FI03431P"/>
    <property type="match status" value="1"/>
</dbReference>
<proteinExistence type="predicted"/>
<organism evidence="2 3">
    <name type="scientific">Culex pipiens pipiens</name>
    <name type="common">Northern house mosquito</name>
    <dbReference type="NCBI Taxonomy" id="38569"/>
    <lineage>
        <taxon>Eukaryota</taxon>
        <taxon>Metazoa</taxon>
        <taxon>Ecdysozoa</taxon>
        <taxon>Arthropoda</taxon>
        <taxon>Hexapoda</taxon>
        <taxon>Insecta</taxon>
        <taxon>Pterygota</taxon>
        <taxon>Neoptera</taxon>
        <taxon>Endopterygota</taxon>
        <taxon>Diptera</taxon>
        <taxon>Nematocera</taxon>
        <taxon>Culicoidea</taxon>
        <taxon>Culicidae</taxon>
        <taxon>Culicinae</taxon>
        <taxon>Culicini</taxon>
        <taxon>Culex</taxon>
        <taxon>Culex</taxon>
    </lineage>
</organism>
<feature type="domain" description="DUF4773" evidence="1">
    <location>
        <begin position="115"/>
        <end position="231"/>
    </location>
</feature>
<comment type="caution">
    <text evidence="2">The sequence shown here is derived from an EMBL/GenBank/DDBJ whole genome shotgun (WGS) entry which is preliminary data.</text>
</comment>
<dbReference type="AlphaFoldDB" id="A0ABD1DLH6"/>
<evidence type="ECO:0000259" key="1">
    <source>
        <dbReference type="Pfam" id="PF15998"/>
    </source>
</evidence>
<dbReference type="Pfam" id="PF15998">
    <property type="entry name" value="DUF4773"/>
    <property type="match status" value="1"/>
</dbReference>
<evidence type="ECO:0000313" key="2">
    <source>
        <dbReference type="EMBL" id="KAL1400599.1"/>
    </source>
</evidence>
<dbReference type="EMBL" id="JBEHCU010005192">
    <property type="protein sequence ID" value="KAL1400599.1"/>
    <property type="molecule type" value="Genomic_DNA"/>
</dbReference>
<protein>
    <recommendedName>
        <fullName evidence="1">DUF4773 domain-containing protein</fullName>
    </recommendedName>
</protein>
<sequence>MVAISSGRVLETKSTKISKKAPIVLRQDVEEYSDSENAVDGNISESAAVDESDVSEIVNCYEVNCNEASSNANAADEETNSENNEVLQEINQVPQEAVSQAPVVNTDDANPINRYCKCTTYECNCCRDFALPLVPMKGPGCATIQYLEGNRMSIGIKFGDRVLANRVISGRKATPVCMPLPGGFNRFCGRIYGINRRNDDHFKACLGLELRADNEIEAVLRVSCFKFGPRGLSVTEPEPLPPVEDIDRHRKLPKKLPTLLSMMKKKTTTRKVEKKTILPMIILKPNKLNSQNLGSIGII</sequence>
<gene>
    <name evidence="2" type="ORF">pipiens_007293</name>
</gene>
<keyword evidence="3" id="KW-1185">Reference proteome</keyword>
<name>A0ABD1DLH6_CULPP</name>
<dbReference type="PANTHER" id="PTHR36299">
    <property type="entry name" value="AGAP008005-PA"/>
    <property type="match status" value="1"/>
</dbReference>
<dbReference type="Proteomes" id="UP001562425">
    <property type="component" value="Unassembled WGS sequence"/>
</dbReference>
<reference evidence="2 3" key="1">
    <citation type="submission" date="2024-05" db="EMBL/GenBank/DDBJ databases">
        <title>Culex pipiens pipiens assembly and annotation.</title>
        <authorList>
            <person name="Alout H."/>
            <person name="Durand T."/>
        </authorList>
    </citation>
    <scope>NUCLEOTIDE SEQUENCE [LARGE SCALE GENOMIC DNA]</scope>
    <source>
        <strain evidence="2">HA-2024</strain>
        <tissue evidence="2">Whole body</tissue>
    </source>
</reference>
<dbReference type="InterPro" id="IPR031941">
    <property type="entry name" value="DUF4773"/>
</dbReference>
<evidence type="ECO:0000313" key="3">
    <source>
        <dbReference type="Proteomes" id="UP001562425"/>
    </source>
</evidence>
<accession>A0ABD1DLH6</accession>